<keyword evidence="3" id="KW-0732">Signal</keyword>
<evidence type="ECO:0000256" key="2">
    <source>
        <dbReference type="SAM" id="Phobius"/>
    </source>
</evidence>
<dbReference type="GeneID" id="63782874"/>
<keyword evidence="2" id="KW-1133">Transmembrane helix</keyword>
<name>A0A1Y2EUZ1_PROLT</name>
<protein>
    <submittedName>
        <fullName evidence="4">Uncharacterized protein</fullName>
    </submittedName>
</protein>
<feature type="region of interest" description="Disordered" evidence="1">
    <location>
        <begin position="317"/>
        <end position="347"/>
    </location>
</feature>
<dbReference type="Proteomes" id="UP000193685">
    <property type="component" value="Unassembled WGS sequence"/>
</dbReference>
<sequence>MKERVLILPVLLCPCSGLGQQQRAMPYPKTSRIKQDTVQSEQDTAGHCTVRAEQSSLLCTDTVSLAHPCTDSLPSRQCTDWHTSYTAQTCTQTHTHTLSLEPAPILSLSLHQPHTLCLSIINMHLPLLLTSFAALALLALAAPQPHTQQQVHTHKRRQLFLSDIQKLYQDAILAQLASTTTDASQTSATPASAHVALALSETSALPTQGPAVATHTTPERLDSAGLGAQGEAQTTTQQHDKLVTIFAVVSCVLLVILLSCIAALVLLYRRYTALMASTPNQQTGTHPAVLLPNKEEKDALMSYKAFWERKRRSAMSSVSEEARSKEAPAVARRGSSDSQASSSTAGPLPVYAVSEPVVIPDIQVHDERLAPSAPRY</sequence>
<reference evidence="4 5" key="1">
    <citation type="submission" date="2016-07" db="EMBL/GenBank/DDBJ databases">
        <title>Pervasive Adenine N6-methylation of Active Genes in Fungi.</title>
        <authorList>
            <consortium name="DOE Joint Genome Institute"/>
            <person name="Mondo S.J."/>
            <person name="Dannebaum R.O."/>
            <person name="Kuo R.C."/>
            <person name="Labutti K."/>
            <person name="Haridas S."/>
            <person name="Kuo A."/>
            <person name="Salamov A."/>
            <person name="Ahrendt S.R."/>
            <person name="Lipzen A."/>
            <person name="Sullivan W."/>
            <person name="Andreopoulos W.B."/>
            <person name="Clum A."/>
            <person name="Lindquist E."/>
            <person name="Daum C."/>
            <person name="Ramamoorthy G.K."/>
            <person name="Gryganskyi A."/>
            <person name="Culley D."/>
            <person name="Magnuson J.K."/>
            <person name="James T.Y."/>
            <person name="O'Malley M.A."/>
            <person name="Stajich J.E."/>
            <person name="Spatafora J.W."/>
            <person name="Visel A."/>
            <person name="Grigoriev I.V."/>
        </authorList>
    </citation>
    <scope>NUCLEOTIDE SEQUENCE [LARGE SCALE GENOMIC DNA]</scope>
    <source>
        <strain evidence="4 5">12-1054</strain>
    </source>
</reference>
<proteinExistence type="predicted"/>
<evidence type="ECO:0000313" key="4">
    <source>
        <dbReference type="EMBL" id="ORY75421.1"/>
    </source>
</evidence>
<evidence type="ECO:0000313" key="5">
    <source>
        <dbReference type="Proteomes" id="UP000193685"/>
    </source>
</evidence>
<keyword evidence="2" id="KW-0812">Transmembrane</keyword>
<keyword evidence="2" id="KW-0472">Membrane</keyword>
<dbReference type="EMBL" id="MCFI01000026">
    <property type="protein sequence ID" value="ORY75421.1"/>
    <property type="molecule type" value="Genomic_DNA"/>
</dbReference>
<comment type="caution">
    <text evidence="4">The sequence shown here is derived from an EMBL/GenBank/DDBJ whole genome shotgun (WGS) entry which is preliminary data.</text>
</comment>
<dbReference type="AlphaFoldDB" id="A0A1Y2EUZ1"/>
<accession>A0A1Y2EUZ1</accession>
<dbReference type="RefSeq" id="XP_040722294.1">
    <property type="nucleotide sequence ID" value="XM_040866275.1"/>
</dbReference>
<feature type="chain" id="PRO_5012643834" evidence="3">
    <location>
        <begin position="18"/>
        <end position="376"/>
    </location>
</feature>
<feature type="signal peptide" evidence="3">
    <location>
        <begin position="1"/>
        <end position="17"/>
    </location>
</feature>
<keyword evidence="5" id="KW-1185">Reference proteome</keyword>
<gene>
    <name evidence="4" type="ORF">BCR37DRAFT_174152</name>
</gene>
<feature type="transmembrane region" description="Helical" evidence="2">
    <location>
        <begin position="242"/>
        <end position="268"/>
    </location>
</feature>
<evidence type="ECO:0000256" key="3">
    <source>
        <dbReference type="SAM" id="SignalP"/>
    </source>
</evidence>
<organism evidence="4 5">
    <name type="scientific">Protomyces lactucae-debilis</name>
    <dbReference type="NCBI Taxonomy" id="2754530"/>
    <lineage>
        <taxon>Eukaryota</taxon>
        <taxon>Fungi</taxon>
        <taxon>Dikarya</taxon>
        <taxon>Ascomycota</taxon>
        <taxon>Taphrinomycotina</taxon>
        <taxon>Taphrinomycetes</taxon>
        <taxon>Taphrinales</taxon>
        <taxon>Protomycetaceae</taxon>
        <taxon>Protomyces</taxon>
    </lineage>
</organism>
<evidence type="ECO:0000256" key="1">
    <source>
        <dbReference type="SAM" id="MobiDB-lite"/>
    </source>
</evidence>